<organism evidence="4 5">
    <name type="scientific">Paraglaciecola polaris LMG 21857</name>
    <dbReference type="NCBI Taxonomy" id="1129793"/>
    <lineage>
        <taxon>Bacteria</taxon>
        <taxon>Pseudomonadati</taxon>
        <taxon>Pseudomonadota</taxon>
        <taxon>Gammaproteobacteria</taxon>
        <taxon>Alteromonadales</taxon>
        <taxon>Alteromonadaceae</taxon>
        <taxon>Paraglaciecola</taxon>
    </lineage>
</organism>
<evidence type="ECO:0000313" key="5">
    <source>
        <dbReference type="Proteomes" id="UP000006322"/>
    </source>
</evidence>
<feature type="transmembrane region" description="Helical" evidence="1">
    <location>
        <begin position="142"/>
        <end position="157"/>
    </location>
</feature>
<dbReference type="GO" id="GO:0009103">
    <property type="term" value="P:lipopolysaccharide biosynthetic process"/>
    <property type="evidence" value="ECO:0007669"/>
    <property type="project" value="TreeGrafter"/>
</dbReference>
<evidence type="ECO:0000313" key="4">
    <source>
        <dbReference type="EMBL" id="GAC31272.1"/>
    </source>
</evidence>
<accession>K6ZLQ7</accession>
<evidence type="ECO:0000259" key="3">
    <source>
        <dbReference type="Pfam" id="PF19040"/>
    </source>
</evidence>
<evidence type="ECO:0000256" key="1">
    <source>
        <dbReference type="SAM" id="Phobius"/>
    </source>
</evidence>
<dbReference type="Pfam" id="PF01757">
    <property type="entry name" value="Acyl_transf_3"/>
    <property type="match status" value="1"/>
</dbReference>
<dbReference type="STRING" id="1129793.GPLA_0353"/>
<dbReference type="GO" id="GO:0016020">
    <property type="term" value="C:membrane"/>
    <property type="evidence" value="ECO:0007669"/>
    <property type="project" value="TreeGrafter"/>
</dbReference>
<feature type="transmembrane region" description="Helical" evidence="1">
    <location>
        <begin position="31"/>
        <end position="51"/>
    </location>
</feature>
<dbReference type="Pfam" id="PF19040">
    <property type="entry name" value="SGNH"/>
    <property type="match status" value="1"/>
</dbReference>
<gene>
    <name evidence="4" type="ORF">GPLA_0353</name>
</gene>
<dbReference type="PANTHER" id="PTHR23028:SF53">
    <property type="entry name" value="ACYL_TRANSF_3 DOMAIN-CONTAINING PROTEIN"/>
    <property type="match status" value="1"/>
</dbReference>
<dbReference type="OrthoDB" id="9767863at2"/>
<keyword evidence="1" id="KW-0812">Transmembrane</keyword>
<keyword evidence="1" id="KW-1133">Transmembrane helix</keyword>
<feature type="transmembrane region" description="Helical" evidence="1">
    <location>
        <begin position="164"/>
        <end position="183"/>
    </location>
</feature>
<sequence>MKYRADIDGLRAIAVILVILFHSKITLFPGGYIGVDIFFAISGFLITSIIYPKMLAGNFSFVDFYKRRARRLLPASIFMTLITLLVFAFIYPPNLFQMLAKSATASLLFVSNLYFWQTSSYFSPNLELQPLLHTWSLSVEEQFYFLFPLALFILTLLKFKKNVVLLTVGFACSISLVLAYIYAPNSLSFVSFYVLPTRFYEMGLGALFAVHLTHKPDAFSKIKYLREIGFICVAIAAVQYDRYLAFPSFYAVLPVLGTLLMLIDRSTTGFLYRVLSAKPVVFIGLLSYSLYLWHWPIWVGFEWLIDNTSALNMAAYFTVTFLIAYLSYRVIEQPLRLASFYQSAYTKPSLLGFAALLVASVSFFTLQSNNRFLQMNATGLSAYNNSLVSEPYRDRCTDTKRLKGQFSICTVKEGVDAQYSILLWGDSHASALMSALDNFSDRFTIHAMNTSGCPSLVETRRKGAEDCYFHNQFMQSHLLSQTDRYDLILDVSAWDNYIEYGLLETDVSQVEEMHAALQRTIAFFEVNHLKYAFVPQIPRQKTNIPRAFFRHQLGLNDQEEYVLRSDYDIKLKRFEEMLYPSKNMIALDSFFCDDEKCGGSQNGEIMYKDAHHISVTAGQTISYYLEGEIVNAIEGTGKTLEASAE</sequence>
<dbReference type="GO" id="GO:0016747">
    <property type="term" value="F:acyltransferase activity, transferring groups other than amino-acyl groups"/>
    <property type="evidence" value="ECO:0007669"/>
    <property type="project" value="InterPro"/>
</dbReference>
<dbReference type="AlphaFoldDB" id="K6ZLQ7"/>
<evidence type="ECO:0000259" key="2">
    <source>
        <dbReference type="Pfam" id="PF01757"/>
    </source>
</evidence>
<feature type="transmembrane region" description="Helical" evidence="1">
    <location>
        <begin position="7"/>
        <end position="25"/>
    </location>
</feature>
<feature type="transmembrane region" description="Helical" evidence="1">
    <location>
        <begin position="349"/>
        <end position="366"/>
    </location>
</feature>
<feature type="transmembrane region" description="Helical" evidence="1">
    <location>
        <begin position="72"/>
        <end position="91"/>
    </location>
</feature>
<feature type="transmembrane region" description="Helical" evidence="1">
    <location>
        <begin position="270"/>
        <end position="290"/>
    </location>
</feature>
<protein>
    <recommendedName>
        <fullName evidence="6">Acyltransferase 3</fullName>
    </recommendedName>
</protein>
<feature type="transmembrane region" description="Helical" evidence="1">
    <location>
        <begin position="310"/>
        <end position="328"/>
    </location>
</feature>
<dbReference type="InterPro" id="IPR043968">
    <property type="entry name" value="SGNH"/>
</dbReference>
<dbReference type="EMBL" id="BAER01000015">
    <property type="protein sequence ID" value="GAC31272.1"/>
    <property type="molecule type" value="Genomic_DNA"/>
</dbReference>
<proteinExistence type="predicted"/>
<reference evidence="5" key="1">
    <citation type="journal article" date="2014" name="Environ. Microbiol.">
        <title>Comparative genomics of the marine bacterial genus Glaciecola reveals the high degree of genomic diversity and genomic characteristic for cold adaptation.</title>
        <authorList>
            <person name="Qin Q.L."/>
            <person name="Xie B.B."/>
            <person name="Yu Y."/>
            <person name="Shu Y.L."/>
            <person name="Rong J.C."/>
            <person name="Zhang Y.J."/>
            <person name="Zhao D.L."/>
            <person name="Chen X.L."/>
            <person name="Zhang X.Y."/>
            <person name="Chen B."/>
            <person name="Zhou B.C."/>
            <person name="Zhang Y.Z."/>
        </authorList>
    </citation>
    <scope>NUCLEOTIDE SEQUENCE [LARGE SCALE GENOMIC DNA]</scope>
    <source>
        <strain evidence="5">LMG 21857</strain>
    </source>
</reference>
<dbReference type="Proteomes" id="UP000006322">
    <property type="component" value="Unassembled WGS sequence"/>
</dbReference>
<evidence type="ECO:0008006" key="6">
    <source>
        <dbReference type="Google" id="ProtNLM"/>
    </source>
</evidence>
<keyword evidence="1" id="KW-0472">Membrane</keyword>
<name>K6ZLQ7_9ALTE</name>
<dbReference type="RefSeq" id="WP_007103078.1">
    <property type="nucleotide sequence ID" value="NZ_BAER01000015.1"/>
</dbReference>
<dbReference type="InterPro" id="IPR002656">
    <property type="entry name" value="Acyl_transf_3_dom"/>
</dbReference>
<comment type="caution">
    <text evidence="4">The sequence shown here is derived from an EMBL/GenBank/DDBJ whole genome shotgun (WGS) entry which is preliminary data.</text>
</comment>
<feature type="domain" description="Acyltransferase 3" evidence="2">
    <location>
        <begin position="5"/>
        <end position="328"/>
    </location>
</feature>
<feature type="domain" description="SGNH" evidence="3">
    <location>
        <begin position="395"/>
        <end position="618"/>
    </location>
</feature>
<feature type="transmembrane region" description="Helical" evidence="1">
    <location>
        <begin position="246"/>
        <end position="263"/>
    </location>
</feature>
<dbReference type="InterPro" id="IPR050879">
    <property type="entry name" value="Acyltransferase_3"/>
</dbReference>
<dbReference type="PANTHER" id="PTHR23028">
    <property type="entry name" value="ACETYLTRANSFERASE"/>
    <property type="match status" value="1"/>
</dbReference>
<keyword evidence="5" id="KW-1185">Reference proteome</keyword>